<dbReference type="SUPFAM" id="SSF47384">
    <property type="entry name" value="Homodimeric domain of signal transducing histidine kinase"/>
    <property type="match status" value="1"/>
</dbReference>
<dbReference type="InterPro" id="IPR003018">
    <property type="entry name" value="GAF"/>
</dbReference>
<dbReference type="InterPro" id="IPR003594">
    <property type="entry name" value="HATPase_dom"/>
</dbReference>
<name>A0ABX7CCU0_9HYPH</name>
<dbReference type="InterPro" id="IPR036890">
    <property type="entry name" value="HATPase_C_sf"/>
</dbReference>
<evidence type="ECO:0000256" key="6">
    <source>
        <dbReference type="ARBA" id="ARBA00022777"/>
    </source>
</evidence>
<dbReference type="InterPro" id="IPR036097">
    <property type="entry name" value="HisK_dim/P_sf"/>
</dbReference>
<dbReference type="InterPro" id="IPR004358">
    <property type="entry name" value="Sig_transdc_His_kin-like_C"/>
</dbReference>
<evidence type="ECO:0000313" key="10">
    <source>
        <dbReference type="EMBL" id="QQR41114.1"/>
    </source>
</evidence>
<dbReference type="Pfam" id="PF00512">
    <property type="entry name" value="HisKA"/>
    <property type="match status" value="1"/>
</dbReference>
<dbReference type="SMART" id="SM00387">
    <property type="entry name" value="HATPase_c"/>
    <property type="match status" value="1"/>
</dbReference>
<keyword evidence="4" id="KW-0808">Transferase</keyword>
<evidence type="ECO:0000259" key="9">
    <source>
        <dbReference type="PROSITE" id="PS50109"/>
    </source>
</evidence>
<accession>A0ABX7CCU0</accession>
<evidence type="ECO:0000256" key="2">
    <source>
        <dbReference type="ARBA" id="ARBA00012438"/>
    </source>
</evidence>
<evidence type="ECO:0000256" key="1">
    <source>
        <dbReference type="ARBA" id="ARBA00000085"/>
    </source>
</evidence>
<dbReference type="PANTHER" id="PTHR42878:SF7">
    <property type="entry name" value="SENSOR HISTIDINE KINASE GLRK"/>
    <property type="match status" value="1"/>
</dbReference>
<dbReference type="SMART" id="SM00065">
    <property type="entry name" value="GAF"/>
    <property type="match status" value="1"/>
</dbReference>
<dbReference type="SUPFAM" id="SSF55781">
    <property type="entry name" value="GAF domain-like"/>
    <property type="match status" value="1"/>
</dbReference>
<dbReference type="Proteomes" id="UP000595857">
    <property type="component" value="Chromosome"/>
</dbReference>
<proteinExistence type="predicted"/>
<comment type="catalytic activity">
    <reaction evidence="1">
        <text>ATP + protein L-histidine = ADP + protein N-phospho-L-histidine.</text>
        <dbReference type="EC" id="2.7.13.3"/>
    </reaction>
</comment>
<evidence type="ECO:0000256" key="7">
    <source>
        <dbReference type="ARBA" id="ARBA00022840"/>
    </source>
</evidence>
<keyword evidence="5" id="KW-0547">Nucleotide-binding</keyword>
<dbReference type="PRINTS" id="PR00344">
    <property type="entry name" value="BCTRLSENSOR"/>
</dbReference>
<evidence type="ECO:0000256" key="8">
    <source>
        <dbReference type="ARBA" id="ARBA00023012"/>
    </source>
</evidence>
<evidence type="ECO:0000256" key="5">
    <source>
        <dbReference type="ARBA" id="ARBA00022741"/>
    </source>
</evidence>
<evidence type="ECO:0000313" key="11">
    <source>
        <dbReference type="Proteomes" id="UP000595857"/>
    </source>
</evidence>
<dbReference type="InterPro" id="IPR050351">
    <property type="entry name" value="BphY/WalK/GraS-like"/>
</dbReference>
<sequence>MGFLVVARVTAERWVACSVLDRIDFGLTAGGELPVKTTLCSEVLDFGREVVIDEVATDPTYAAHHTPALYGLQSYIAVPIVLPNGEVFGTLCAIDPKPHKPSESVEIFRLFADLISFHLDALQKLDQSRTELTQANAELDNSRFDLATSQASLLDAETGSELREQFIAVLGHDLRNPLAAIEGGRRILSNQVSDPKSERVLRLMGESVSRMSGLIDNVMDFARGRLGGGIGIERSPDGEIEPLLSQVINEIRSAYPDREIITNFAISEPVSVDHARFAQMVSNLLGNAITHGSESTPIRISAAAAGDGFELSITNAGEPIPPAAMERLFQPFYRGQVRPSMQGLGLGLYIASQIAKAHGGALIVRSNAQETCFTFRMPLRQSEI</sequence>
<keyword evidence="8" id="KW-0902">Two-component regulatory system</keyword>
<dbReference type="Pfam" id="PF02518">
    <property type="entry name" value="HATPase_c"/>
    <property type="match status" value="1"/>
</dbReference>
<dbReference type="InterPro" id="IPR005467">
    <property type="entry name" value="His_kinase_dom"/>
</dbReference>
<dbReference type="InterPro" id="IPR003661">
    <property type="entry name" value="HisK_dim/P_dom"/>
</dbReference>
<keyword evidence="7" id="KW-0067">ATP-binding</keyword>
<dbReference type="Gene3D" id="1.10.287.130">
    <property type="match status" value="1"/>
</dbReference>
<evidence type="ECO:0000256" key="3">
    <source>
        <dbReference type="ARBA" id="ARBA00022553"/>
    </source>
</evidence>
<protein>
    <recommendedName>
        <fullName evidence="2">histidine kinase</fullName>
        <ecNumber evidence="2">2.7.13.3</ecNumber>
    </recommendedName>
</protein>
<dbReference type="InterPro" id="IPR029016">
    <property type="entry name" value="GAF-like_dom_sf"/>
</dbReference>
<dbReference type="SMART" id="SM00388">
    <property type="entry name" value="HisKA"/>
    <property type="match status" value="1"/>
</dbReference>
<dbReference type="Pfam" id="PF01590">
    <property type="entry name" value="GAF"/>
    <property type="match status" value="1"/>
</dbReference>
<dbReference type="GO" id="GO:0016301">
    <property type="term" value="F:kinase activity"/>
    <property type="evidence" value="ECO:0007669"/>
    <property type="project" value="UniProtKB-KW"/>
</dbReference>
<dbReference type="EMBL" id="CP068046">
    <property type="protein sequence ID" value="QQR41114.1"/>
    <property type="molecule type" value="Genomic_DNA"/>
</dbReference>
<dbReference type="CDD" id="cd00082">
    <property type="entry name" value="HisKA"/>
    <property type="match status" value="1"/>
</dbReference>
<dbReference type="PROSITE" id="PS50109">
    <property type="entry name" value="HIS_KIN"/>
    <property type="match status" value="1"/>
</dbReference>
<dbReference type="Gene3D" id="3.30.565.10">
    <property type="entry name" value="Histidine kinase-like ATPase, C-terminal domain"/>
    <property type="match status" value="1"/>
</dbReference>
<evidence type="ECO:0000256" key="4">
    <source>
        <dbReference type="ARBA" id="ARBA00022679"/>
    </source>
</evidence>
<dbReference type="Gene3D" id="3.30.450.40">
    <property type="match status" value="1"/>
</dbReference>
<dbReference type="PANTHER" id="PTHR42878">
    <property type="entry name" value="TWO-COMPONENT HISTIDINE KINASE"/>
    <property type="match status" value="1"/>
</dbReference>
<keyword evidence="6 10" id="KW-0418">Kinase</keyword>
<dbReference type="SUPFAM" id="SSF55874">
    <property type="entry name" value="ATPase domain of HSP90 chaperone/DNA topoisomerase II/histidine kinase"/>
    <property type="match status" value="1"/>
</dbReference>
<reference evidence="10 11" key="1">
    <citation type="submission" date="2021-01" db="EMBL/GenBank/DDBJ databases">
        <title>Genome seq and assembly of Devosia sp. LEGU1.</title>
        <authorList>
            <person name="Chhetri G."/>
        </authorList>
    </citation>
    <scope>NUCLEOTIDE SEQUENCE [LARGE SCALE GENOMIC DNA]</scope>
    <source>
        <strain evidence="10 11">LEGU1</strain>
    </source>
</reference>
<gene>
    <name evidence="10" type="ORF">JI748_05645</name>
</gene>
<dbReference type="CDD" id="cd00075">
    <property type="entry name" value="HATPase"/>
    <property type="match status" value="1"/>
</dbReference>
<organism evidence="10 11">
    <name type="scientific">Devosia rhizoryzae</name>
    <dbReference type="NCBI Taxonomy" id="2774137"/>
    <lineage>
        <taxon>Bacteria</taxon>
        <taxon>Pseudomonadati</taxon>
        <taxon>Pseudomonadota</taxon>
        <taxon>Alphaproteobacteria</taxon>
        <taxon>Hyphomicrobiales</taxon>
        <taxon>Devosiaceae</taxon>
        <taxon>Devosia</taxon>
    </lineage>
</organism>
<keyword evidence="11" id="KW-1185">Reference proteome</keyword>
<keyword evidence="3" id="KW-0597">Phosphoprotein</keyword>
<dbReference type="EC" id="2.7.13.3" evidence="2"/>
<feature type="domain" description="Histidine kinase" evidence="9">
    <location>
        <begin position="169"/>
        <end position="381"/>
    </location>
</feature>